<evidence type="ECO:0000313" key="1">
    <source>
        <dbReference type="EMBL" id="KKP45117.1"/>
    </source>
</evidence>
<dbReference type="Proteomes" id="UP000034778">
    <property type="component" value="Unassembled WGS sequence"/>
</dbReference>
<dbReference type="AlphaFoldDB" id="A0A0G0CP12"/>
<dbReference type="EMBL" id="LBOW01000003">
    <property type="protein sequence ID" value="KKP45117.1"/>
    <property type="molecule type" value="Genomic_DNA"/>
</dbReference>
<reference evidence="1 2" key="1">
    <citation type="journal article" date="2015" name="Nature">
        <title>rRNA introns, odd ribosomes, and small enigmatic genomes across a large radiation of phyla.</title>
        <authorList>
            <person name="Brown C.T."/>
            <person name="Hug L.A."/>
            <person name="Thomas B.C."/>
            <person name="Sharon I."/>
            <person name="Castelle C.J."/>
            <person name="Singh A."/>
            <person name="Wilkins M.J."/>
            <person name="Williams K.H."/>
            <person name="Banfield J.F."/>
        </authorList>
    </citation>
    <scope>NUCLEOTIDE SEQUENCE [LARGE SCALE GENOMIC DNA]</scope>
</reference>
<protein>
    <submittedName>
        <fullName evidence="1">Uncharacterized protein</fullName>
    </submittedName>
</protein>
<accession>A0A0G0CP12</accession>
<name>A0A0G0CP12_9BACT</name>
<comment type="caution">
    <text evidence="1">The sequence shown here is derived from an EMBL/GenBank/DDBJ whole genome shotgun (WGS) entry which is preliminary data.</text>
</comment>
<gene>
    <name evidence="1" type="ORF">UR35_C0003G0059</name>
</gene>
<dbReference type="STRING" id="1618566.UR35_C0003G0059"/>
<organism evidence="1 2">
    <name type="scientific">Candidatus Woesebacteria bacterium GW2011_GWB1_33_22</name>
    <dbReference type="NCBI Taxonomy" id="1618566"/>
    <lineage>
        <taxon>Bacteria</taxon>
        <taxon>Candidatus Woeseibacteriota</taxon>
    </lineage>
</organism>
<evidence type="ECO:0000313" key="2">
    <source>
        <dbReference type="Proteomes" id="UP000034778"/>
    </source>
</evidence>
<proteinExistence type="predicted"/>
<sequence length="109" mass="12785">MGILPEREPVKNKYENIDEASPLNIERKEVITPVPTHFKVNIADDNGQNLTQSTDDTKYKIVIPQKSKDQMEKDIKDGNKEDSKIWSIAYWLRIFKKAIFFGWKVVFDR</sequence>